<feature type="transmembrane region" description="Helical" evidence="5">
    <location>
        <begin position="119"/>
        <end position="139"/>
    </location>
</feature>
<feature type="domain" description="Major facilitator superfamily (MFS) profile" evidence="6">
    <location>
        <begin position="198"/>
        <end position="403"/>
    </location>
</feature>
<comment type="caution">
    <text evidence="7">The sequence shown here is derived from an EMBL/GenBank/DDBJ whole genome shotgun (WGS) entry which is preliminary data.</text>
</comment>
<proteinExistence type="predicted"/>
<evidence type="ECO:0000256" key="3">
    <source>
        <dbReference type="ARBA" id="ARBA00022989"/>
    </source>
</evidence>
<dbReference type="InterPro" id="IPR020846">
    <property type="entry name" value="MFS_dom"/>
</dbReference>
<feature type="transmembrane region" description="Helical" evidence="5">
    <location>
        <begin position="192"/>
        <end position="212"/>
    </location>
</feature>
<comment type="subcellular location">
    <subcellularLocation>
        <location evidence="1">Cell membrane</location>
        <topology evidence="1">Multi-pass membrane protein</topology>
    </subcellularLocation>
</comment>
<dbReference type="AlphaFoldDB" id="A0A7I9Y199"/>
<dbReference type="PANTHER" id="PTHR23539">
    <property type="entry name" value="MFS TRANSPORTER"/>
    <property type="match status" value="1"/>
</dbReference>
<reference evidence="7 8" key="1">
    <citation type="journal article" date="2019" name="Emerg. Microbes Infect.">
        <title>Comprehensive subspecies identification of 175 nontuberculous mycobacteria species based on 7547 genomic profiles.</title>
        <authorList>
            <person name="Matsumoto Y."/>
            <person name="Kinjo T."/>
            <person name="Motooka D."/>
            <person name="Nabeya D."/>
            <person name="Jung N."/>
            <person name="Uechi K."/>
            <person name="Horii T."/>
            <person name="Iida T."/>
            <person name="Fujita J."/>
            <person name="Nakamura S."/>
        </authorList>
    </citation>
    <scope>NUCLEOTIDE SEQUENCE [LARGE SCALE GENOMIC DNA]</scope>
    <source>
        <strain evidence="7 8">JCM 17322</strain>
    </source>
</reference>
<sequence length="403" mass="40836">MADMHAGIGPFLGVLLAGRGWATGAIGTVTAIGGIAGLVATTPAGALIDATTRKRATVIVAGVFTVAASGLILLSRQFWVVAGAQAATAIAGAVLGPAVIGITLGVVRQAGFTAQNGRNQAYNHAGNMAGAALSGLLGWRYGFAAVFWLAALFALITITAVLMIPARRIDHQAARGAITTDHHQNRRRGLQALVESPPLLALAGAVTLFHLGNAAMLPLYGLAVVATHANPFITVASTVVIAQAVMIGAALSAMRIAETRGYWLAIMIAFTALPIRGLIAAGIITTWGVIPVQILDGIGAGMLSVAVPGLVARLLDGTGHINAGQGAVLTAQGIGAAISPLLGGYLAQEFGYRTTFTVLGALSVGALVIWVKYRSVLQPGTTARAAEMTSAGCEPGVTHSPAE</sequence>
<evidence type="ECO:0000313" key="7">
    <source>
        <dbReference type="EMBL" id="GFG75841.1"/>
    </source>
</evidence>
<feature type="transmembrane region" description="Helical" evidence="5">
    <location>
        <begin position="145"/>
        <end position="166"/>
    </location>
</feature>
<keyword evidence="4 5" id="KW-0472">Membrane</keyword>
<evidence type="ECO:0000256" key="1">
    <source>
        <dbReference type="ARBA" id="ARBA00004651"/>
    </source>
</evidence>
<gene>
    <name evidence="7" type="ORF">MBOT_32060</name>
</gene>
<evidence type="ECO:0000256" key="5">
    <source>
        <dbReference type="SAM" id="Phobius"/>
    </source>
</evidence>
<feature type="transmembrane region" description="Helical" evidence="5">
    <location>
        <begin position="232"/>
        <end position="251"/>
    </location>
</feature>
<dbReference type="PROSITE" id="PS50850">
    <property type="entry name" value="MFS"/>
    <property type="match status" value="1"/>
</dbReference>
<dbReference type="SUPFAM" id="SSF103473">
    <property type="entry name" value="MFS general substrate transporter"/>
    <property type="match status" value="1"/>
</dbReference>
<dbReference type="PANTHER" id="PTHR23539:SF1">
    <property type="entry name" value="MAJOR FACILITATOR SUPERFAMILY (MFS) PROFILE DOMAIN-CONTAINING PROTEIN"/>
    <property type="match status" value="1"/>
</dbReference>
<keyword evidence="8" id="KW-1185">Reference proteome</keyword>
<dbReference type="Pfam" id="PF07690">
    <property type="entry name" value="MFS_1"/>
    <property type="match status" value="1"/>
</dbReference>
<feature type="transmembrane region" description="Helical" evidence="5">
    <location>
        <begin position="86"/>
        <end position="107"/>
    </location>
</feature>
<dbReference type="InterPro" id="IPR036259">
    <property type="entry name" value="MFS_trans_sf"/>
</dbReference>
<protein>
    <submittedName>
        <fullName evidence="7">MFS transporter</fullName>
    </submittedName>
</protein>
<dbReference type="InterPro" id="IPR011701">
    <property type="entry name" value="MFS"/>
</dbReference>
<feature type="transmembrane region" description="Helical" evidence="5">
    <location>
        <begin position="352"/>
        <end position="371"/>
    </location>
</feature>
<evidence type="ECO:0000256" key="4">
    <source>
        <dbReference type="ARBA" id="ARBA00023136"/>
    </source>
</evidence>
<evidence type="ECO:0000259" key="6">
    <source>
        <dbReference type="PROSITE" id="PS50850"/>
    </source>
</evidence>
<feature type="transmembrane region" description="Helical" evidence="5">
    <location>
        <begin position="263"/>
        <end position="288"/>
    </location>
</feature>
<keyword evidence="3 5" id="KW-1133">Transmembrane helix</keyword>
<organism evidence="7 8">
    <name type="scientific">Mycobacterium botniense</name>
    <dbReference type="NCBI Taxonomy" id="84962"/>
    <lineage>
        <taxon>Bacteria</taxon>
        <taxon>Bacillati</taxon>
        <taxon>Actinomycetota</taxon>
        <taxon>Actinomycetes</taxon>
        <taxon>Mycobacteriales</taxon>
        <taxon>Mycobacteriaceae</taxon>
        <taxon>Mycobacterium</taxon>
    </lineage>
</organism>
<dbReference type="Gene3D" id="1.20.1250.20">
    <property type="entry name" value="MFS general substrate transporter like domains"/>
    <property type="match status" value="2"/>
</dbReference>
<keyword evidence="2 5" id="KW-0812">Transmembrane</keyword>
<feature type="transmembrane region" description="Helical" evidence="5">
    <location>
        <begin position="56"/>
        <end position="74"/>
    </location>
</feature>
<evidence type="ECO:0000313" key="8">
    <source>
        <dbReference type="Proteomes" id="UP000465361"/>
    </source>
</evidence>
<dbReference type="Proteomes" id="UP000465361">
    <property type="component" value="Unassembled WGS sequence"/>
</dbReference>
<evidence type="ECO:0000256" key="2">
    <source>
        <dbReference type="ARBA" id="ARBA00022692"/>
    </source>
</evidence>
<feature type="transmembrane region" description="Helical" evidence="5">
    <location>
        <begin position="327"/>
        <end position="346"/>
    </location>
</feature>
<dbReference type="EMBL" id="BLKW01000004">
    <property type="protein sequence ID" value="GFG75841.1"/>
    <property type="molecule type" value="Genomic_DNA"/>
</dbReference>
<dbReference type="GO" id="GO:0022857">
    <property type="term" value="F:transmembrane transporter activity"/>
    <property type="evidence" value="ECO:0007669"/>
    <property type="project" value="InterPro"/>
</dbReference>
<dbReference type="GO" id="GO:0005886">
    <property type="term" value="C:plasma membrane"/>
    <property type="evidence" value="ECO:0007669"/>
    <property type="project" value="UniProtKB-SubCell"/>
</dbReference>
<feature type="transmembrane region" description="Helical" evidence="5">
    <location>
        <begin position="294"/>
        <end position="315"/>
    </location>
</feature>
<name>A0A7I9Y199_9MYCO</name>
<accession>A0A7I9Y199</accession>